<dbReference type="AlphaFoldDB" id="S8CGR6"/>
<evidence type="ECO:0000313" key="3">
    <source>
        <dbReference type="EMBL" id="EPS63791.1"/>
    </source>
</evidence>
<dbReference type="Pfam" id="PF25761">
    <property type="entry name" value="TPR_PATROL1"/>
    <property type="match status" value="1"/>
</dbReference>
<dbReference type="OrthoDB" id="2015333at2759"/>
<dbReference type="InterPro" id="IPR014770">
    <property type="entry name" value="Munc13_1"/>
</dbReference>
<feature type="non-terminal residue" evidence="3">
    <location>
        <position position="845"/>
    </location>
</feature>
<dbReference type="InterPro" id="IPR057984">
    <property type="entry name" value="PATROL1_C"/>
</dbReference>
<dbReference type="PANTHER" id="PTHR31280:SF3">
    <property type="entry name" value="DNA TOPOISOMERASE 4 SUBUNIT B (DUF810)"/>
    <property type="match status" value="1"/>
</dbReference>
<organism evidence="3 4">
    <name type="scientific">Genlisea aurea</name>
    <dbReference type="NCBI Taxonomy" id="192259"/>
    <lineage>
        <taxon>Eukaryota</taxon>
        <taxon>Viridiplantae</taxon>
        <taxon>Streptophyta</taxon>
        <taxon>Embryophyta</taxon>
        <taxon>Tracheophyta</taxon>
        <taxon>Spermatophyta</taxon>
        <taxon>Magnoliopsida</taxon>
        <taxon>eudicotyledons</taxon>
        <taxon>Gunneridae</taxon>
        <taxon>Pentapetalae</taxon>
        <taxon>asterids</taxon>
        <taxon>lamiids</taxon>
        <taxon>Lamiales</taxon>
        <taxon>Lentibulariaceae</taxon>
        <taxon>Genlisea</taxon>
    </lineage>
</organism>
<protein>
    <recommendedName>
        <fullName evidence="2">MHD1 domain-containing protein</fullName>
    </recommendedName>
</protein>
<comment type="caution">
    <text evidence="3">The sequence shown here is derived from an EMBL/GenBank/DDBJ whole genome shotgun (WGS) entry which is preliminary data.</text>
</comment>
<dbReference type="PROSITE" id="PS51258">
    <property type="entry name" value="MHD1"/>
    <property type="match status" value="1"/>
</dbReference>
<dbReference type="Proteomes" id="UP000015453">
    <property type="component" value="Unassembled WGS sequence"/>
</dbReference>
<gene>
    <name evidence="3" type="ORF">M569_10993</name>
</gene>
<sequence length="845" mass="95803">MDAPSRLRMYRSDRRKLMEYLLSSGLLREAKTTSGTITSYSTIDFDTINSDYVLDCIRSGGIFDVSHGTKRQLNESFLPIMSGDAFYLHTDPESTGSPPHHAPPSVPLTRGPFESLNRMMSDSKAPGSSTMSNGRMDLNKMTGLNSLNGDHIPSLQLPSLKTGLLDDELRESAYEVLLSCILFSRPEMQAVESKKKEKSSKFLSVLTSRRGKRRVESESPEGRLNLLHTIRTQMQISESLEAIITKKVAQLASENSFKDIDVPQLLVALHNGILRSDFPSEKHYFQWRNRQANVLEEMLSSDHLKIEKNIICSALAKFRNSQDWDFKMSAAEKNDVFGTISEVALTFSSIPGRFGMDGETCYWTSCYHLNIRLYEKLLLGLFDILEDGQLIEEADEVLKLLKLTWPLLGITGRLHHVLFTWVFFQQFITTKKEELLDYAIIEVEKALSSDVCDGKEVSYIRSLVCFGAGNGNEMRSNVVQSIFWSIGSWCDSKLREYHLQFGQKSSFFESVLKMAVYTGTRLLASEGNIQVASCLPNTAADEKIRIYVEKSLAAVCRRLMGPVGNGSVIHDFRHLADIACQLRSIAKKDLLLFSPFLQHWYPDSARVTAKTLHQFYGERLEPFLKDISSLSEDVREVLPAAYALECCLIELYSLSCADDESHADSELNYYPIAEVLRPIILDWVVAQQGRILEWTGRASDLEDWDPLSLQQKQAASAIEVFRIIEETVDQFFGWGLPMDIIHLQALLSVVFHCLDAYLSKVINQLVDRHILYPPTPPLTRYKEAMFPIAYKNAEDPMYNKQLDDAIYRQLDDLTVPKLCIRLNTYQVTTTLLLHALSLISKNWSS</sequence>
<reference evidence="3 4" key="1">
    <citation type="journal article" date="2013" name="BMC Genomics">
        <title>The miniature genome of a carnivorous plant Genlisea aurea contains a low number of genes and short non-coding sequences.</title>
        <authorList>
            <person name="Leushkin E.V."/>
            <person name="Sutormin R.A."/>
            <person name="Nabieva E.R."/>
            <person name="Penin A.A."/>
            <person name="Kondrashov A.S."/>
            <person name="Logacheva M.D."/>
        </authorList>
    </citation>
    <scope>NUCLEOTIDE SEQUENCE [LARGE SCALE GENOMIC DNA]</scope>
</reference>
<feature type="region of interest" description="Disordered" evidence="1">
    <location>
        <begin position="89"/>
        <end position="134"/>
    </location>
</feature>
<dbReference type="EMBL" id="AUSU01005235">
    <property type="protein sequence ID" value="EPS63791.1"/>
    <property type="molecule type" value="Genomic_DNA"/>
</dbReference>
<accession>S8CGR6</accession>
<dbReference type="InterPro" id="IPR008528">
    <property type="entry name" value="unc-13_homologue"/>
</dbReference>
<evidence type="ECO:0000313" key="4">
    <source>
        <dbReference type="Proteomes" id="UP000015453"/>
    </source>
</evidence>
<name>S8CGR6_9LAMI</name>
<evidence type="ECO:0000256" key="1">
    <source>
        <dbReference type="SAM" id="MobiDB-lite"/>
    </source>
</evidence>
<feature type="domain" description="MHD1" evidence="2">
    <location>
        <begin position="635"/>
        <end position="765"/>
    </location>
</feature>
<proteinExistence type="predicted"/>
<dbReference type="PANTHER" id="PTHR31280">
    <property type="entry name" value="PROTEIN UNC-13 HOMOLOG"/>
    <property type="match status" value="1"/>
</dbReference>
<keyword evidence="4" id="KW-1185">Reference proteome</keyword>
<evidence type="ECO:0000259" key="2">
    <source>
        <dbReference type="PROSITE" id="PS51258"/>
    </source>
</evidence>